<dbReference type="SUPFAM" id="SSF48150">
    <property type="entry name" value="DNA-glycosylase"/>
    <property type="match status" value="1"/>
</dbReference>
<keyword evidence="5" id="KW-0234">DNA repair</keyword>
<dbReference type="PANTHER" id="PTHR10242">
    <property type="entry name" value="8-OXOGUANINE DNA GLYCOSYLASE"/>
    <property type="match status" value="1"/>
</dbReference>
<evidence type="ECO:0000256" key="6">
    <source>
        <dbReference type="ARBA" id="ARBA00023239"/>
    </source>
</evidence>
<evidence type="ECO:0000259" key="10">
    <source>
        <dbReference type="SMART" id="SM00478"/>
    </source>
</evidence>
<dbReference type="SUPFAM" id="SSF55945">
    <property type="entry name" value="TATA-box binding protein-like"/>
    <property type="match status" value="1"/>
</dbReference>
<dbReference type="InterPro" id="IPR011257">
    <property type="entry name" value="DNA_glycosylase"/>
</dbReference>
<evidence type="ECO:0000256" key="9">
    <source>
        <dbReference type="ARBA" id="ARBA00044632"/>
    </source>
</evidence>
<dbReference type="PANTHER" id="PTHR10242:SF2">
    <property type="entry name" value="N-GLYCOSYLASE_DNA LYASE"/>
    <property type="match status" value="1"/>
</dbReference>
<dbReference type="GO" id="GO:0140078">
    <property type="term" value="F:class I DNA-(apurinic or apyrimidinic site) endonuclease activity"/>
    <property type="evidence" value="ECO:0007669"/>
    <property type="project" value="UniProtKB-EC"/>
</dbReference>
<comment type="caution">
    <text evidence="11">The sequence shown here is derived from an EMBL/GenBank/DDBJ whole genome shotgun (WGS) entry which is preliminary data.</text>
</comment>
<name>A0A9D1K1T3_9FIRM</name>
<dbReference type="Pfam" id="PF00730">
    <property type="entry name" value="HhH-GPD"/>
    <property type="match status" value="1"/>
</dbReference>
<accession>A0A9D1K1T3</accession>
<evidence type="ECO:0000256" key="3">
    <source>
        <dbReference type="ARBA" id="ARBA00022763"/>
    </source>
</evidence>
<evidence type="ECO:0000313" key="11">
    <source>
        <dbReference type="EMBL" id="HIS77408.1"/>
    </source>
</evidence>
<evidence type="ECO:0000256" key="2">
    <source>
        <dbReference type="ARBA" id="ARBA00012720"/>
    </source>
</evidence>
<dbReference type="CDD" id="cd00056">
    <property type="entry name" value="ENDO3c"/>
    <property type="match status" value="1"/>
</dbReference>
<keyword evidence="8" id="KW-0326">Glycosidase</keyword>
<comment type="catalytic activity">
    <reaction evidence="9">
        <text>2'-deoxyribonucleotide-(2'-deoxyribose 5'-phosphate)-2'-deoxyribonucleotide-DNA = a 3'-end 2'-deoxyribonucleotide-(2,3-dehydro-2,3-deoxyribose 5'-phosphate)-DNA + a 5'-end 5'-phospho-2'-deoxyribonucleoside-DNA + H(+)</text>
        <dbReference type="Rhea" id="RHEA:66592"/>
        <dbReference type="Rhea" id="RHEA-COMP:13180"/>
        <dbReference type="Rhea" id="RHEA-COMP:16897"/>
        <dbReference type="Rhea" id="RHEA-COMP:17067"/>
        <dbReference type="ChEBI" id="CHEBI:15378"/>
        <dbReference type="ChEBI" id="CHEBI:136412"/>
        <dbReference type="ChEBI" id="CHEBI:157695"/>
        <dbReference type="ChEBI" id="CHEBI:167181"/>
        <dbReference type="EC" id="4.2.99.18"/>
    </reaction>
</comment>
<dbReference type="Gene3D" id="1.10.340.30">
    <property type="entry name" value="Hypothetical protein, domain 2"/>
    <property type="match status" value="1"/>
</dbReference>
<protein>
    <recommendedName>
        <fullName evidence="2">DNA-(apurinic or apyrimidinic site) lyase</fullName>
        <ecNumber evidence="2">4.2.99.18</ecNumber>
    </recommendedName>
</protein>
<feature type="domain" description="HhH-GPD" evidence="10">
    <location>
        <begin position="116"/>
        <end position="263"/>
    </location>
</feature>
<dbReference type="InterPro" id="IPR003265">
    <property type="entry name" value="HhH-GPD_domain"/>
</dbReference>
<evidence type="ECO:0000256" key="8">
    <source>
        <dbReference type="ARBA" id="ARBA00023295"/>
    </source>
</evidence>
<gene>
    <name evidence="11" type="ORF">IAB51_11480</name>
</gene>
<dbReference type="AlphaFoldDB" id="A0A9D1K1T3"/>
<dbReference type="Gene3D" id="1.10.1670.10">
    <property type="entry name" value="Helix-hairpin-Helix base-excision DNA repair enzymes (C-terminal)"/>
    <property type="match status" value="1"/>
</dbReference>
<dbReference type="EMBL" id="DVJP01000076">
    <property type="protein sequence ID" value="HIS77408.1"/>
    <property type="molecule type" value="Genomic_DNA"/>
</dbReference>
<organism evidence="11 12">
    <name type="scientific">Candidatus Merdivicinus excrementipullorum</name>
    <dbReference type="NCBI Taxonomy" id="2840867"/>
    <lineage>
        <taxon>Bacteria</taxon>
        <taxon>Bacillati</taxon>
        <taxon>Bacillota</taxon>
        <taxon>Clostridia</taxon>
        <taxon>Eubacteriales</taxon>
        <taxon>Oscillospiraceae</taxon>
        <taxon>Oscillospiraceae incertae sedis</taxon>
        <taxon>Candidatus Merdivicinus</taxon>
    </lineage>
</organism>
<dbReference type="InterPro" id="IPR023170">
    <property type="entry name" value="HhH_base_excis_C"/>
</dbReference>
<dbReference type="Proteomes" id="UP000824002">
    <property type="component" value="Unassembled WGS sequence"/>
</dbReference>
<evidence type="ECO:0000256" key="4">
    <source>
        <dbReference type="ARBA" id="ARBA00022801"/>
    </source>
</evidence>
<dbReference type="GO" id="GO:0006289">
    <property type="term" value="P:nucleotide-excision repair"/>
    <property type="evidence" value="ECO:0007669"/>
    <property type="project" value="InterPro"/>
</dbReference>
<keyword evidence="4" id="KW-0378">Hydrolase</keyword>
<dbReference type="InterPro" id="IPR012904">
    <property type="entry name" value="OGG_N"/>
</dbReference>
<dbReference type="GO" id="GO:0003684">
    <property type="term" value="F:damaged DNA binding"/>
    <property type="evidence" value="ECO:0007669"/>
    <property type="project" value="InterPro"/>
</dbReference>
<dbReference type="InterPro" id="IPR052054">
    <property type="entry name" value="Oxidative_DNA_repair_enzyme"/>
</dbReference>
<dbReference type="SMART" id="SM00478">
    <property type="entry name" value="ENDO3c"/>
    <property type="match status" value="1"/>
</dbReference>
<evidence type="ECO:0000256" key="1">
    <source>
        <dbReference type="ARBA" id="ARBA00010679"/>
    </source>
</evidence>
<dbReference type="Pfam" id="PF07934">
    <property type="entry name" value="OGG_N"/>
    <property type="match status" value="1"/>
</dbReference>
<sequence length="278" mass="31207">MPAHFVEITLPGFSLADTLDCGQAFRWKQIGENTFSGIHQGHSLMVSQQGDRIRFDGVTEEEFSHIWAVYFDLDTDYDSMKAVFSADPVLKEACGFCGGIRLLRQDPWEALCSFIISQNNNIPRIKGIIDRLCRQFGEPCGEDFAFPSPERLAACSLEDLAPLRAGFRAKYILDAAQKVEDGMVDLTEIPALPMAEARETLMQIKGVGVKVAECALLYGFHRLDAFPVDTWIRKALAEYYPDGFPAFAEPRGVAQQYLFHYIRQVRPGANSPRQDTSR</sequence>
<proteinExistence type="inferred from homology"/>
<comment type="similarity">
    <text evidence="1">Belongs to the type-1 OGG1 family.</text>
</comment>
<evidence type="ECO:0000256" key="7">
    <source>
        <dbReference type="ARBA" id="ARBA00023268"/>
    </source>
</evidence>
<dbReference type="Gene3D" id="3.30.310.260">
    <property type="match status" value="1"/>
</dbReference>
<keyword evidence="7" id="KW-0511">Multifunctional enzyme</keyword>
<reference evidence="11" key="2">
    <citation type="journal article" date="2021" name="PeerJ">
        <title>Extensive microbial diversity within the chicken gut microbiome revealed by metagenomics and culture.</title>
        <authorList>
            <person name="Gilroy R."/>
            <person name="Ravi A."/>
            <person name="Getino M."/>
            <person name="Pursley I."/>
            <person name="Horton D.L."/>
            <person name="Alikhan N.F."/>
            <person name="Baker D."/>
            <person name="Gharbi K."/>
            <person name="Hall N."/>
            <person name="Watson M."/>
            <person name="Adriaenssens E.M."/>
            <person name="Foster-Nyarko E."/>
            <person name="Jarju S."/>
            <person name="Secka A."/>
            <person name="Antonio M."/>
            <person name="Oren A."/>
            <person name="Chaudhuri R.R."/>
            <person name="La Ragione R."/>
            <person name="Hildebrand F."/>
            <person name="Pallen M.J."/>
        </authorList>
    </citation>
    <scope>NUCLEOTIDE SEQUENCE</scope>
    <source>
        <strain evidence="11">CHK199-13235</strain>
    </source>
</reference>
<dbReference type="GO" id="GO:0008534">
    <property type="term" value="F:oxidized purine nucleobase lesion DNA N-glycosylase activity"/>
    <property type="evidence" value="ECO:0007669"/>
    <property type="project" value="InterPro"/>
</dbReference>
<dbReference type="GO" id="GO:0006284">
    <property type="term" value="P:base-excision repair"/>
    <property type="evidence" value="ECO:0007669"/>
    <property type="project" value="InterPro"/>
</dbReference>
<keyword evidence="3" id="KW-0227">DNA damage</keyword>
<dbReference type="EC" id="4.2.99.18" evidence="2"/>
<keyword evidence="6" id="KW-0456">Lyase</keyword>
<evidence type="ECO:0000256" key="5">
    <source>
        <dbReference type="ARBA" id="ARBA00023204"/>
    </source>
</evidence>
<evidence type="ECO:0000313" key="12">
    <source>
        <dbReference type="Proteomes" id="UP000824002"/>
    </source>
</evidence>
<reference evidence="11" key="1">
    <citation type="submission" date="2020-10" db="EMBL/GenBank/DDBJ databases">
        <authorList>
            <person name="Gilroy R."/>
        </authorList>
    </citation>
    <scope>NUCLEOTIDE SEQUENCE</scope>
    <source>
        <strain evidence="11">CHK199-13235</strain>
    </source>
</reference>